<feature type="region of interest" description="Disordered" evidence="1">
    <location>
        <begin position="396"/>
        <end position="489"/>
    </location>
</feature>
<keyword evidence="5" id="KW-1185">Reference proteome</keyword>
<evidence type="ECO:0000259" key="2">
    <source>
        <dbReference type="Pfam" id="PF02470"/>
    </source>
</evidence>
<dbReference type="PANTHER" id="PTHR33371:SF16">
    <property type="entry name" value="MCE-FAMILY PROTEIN MCE3F"/>
    <property type="match status" value="1"/>
</dbReference>
<dbReference type="Pfam" id="PF11887">
    <property type="entry name" value="Mce4_CUP1"/>
    <property type="match status" value="1"/>
</dbReference>
<evidence type="ECO:0000256" key="1">
    <source>
        <dbReference type="SAM" id="MobiDB-lite"/>
    </source>
</evidence>
<accession>A0ABR5FFH6</accession>
<dbReference type="Proteomes" id="UP000036464">
    <property type="component" value="Unassembled WGS sequence"/>
</dbReference>
<evidence type="ECO:0000313" key="5">
    <source>
        <dbReference type="Proteomes" id="UP000036464"/>
    </source>
</evidence>
<feature type="domain" description="Mce/MlaD" evidence="2">
    <location>
        <begin position="40"/>
        <end position="114"/>
    </location>
</feature>
<evidence type="ECO:0000313" key="4">
    <source>
        <dbReference type="EMBL" id="KLO28857.1"/>
    </source>
</evidence>
<dbReference type="NCBIfam" id="TIGR00996">
    <property type="entry name" value="Mtu_fam_mce"/>
    <property type="match status" value="1"/>
</dbReference>
<feature type="domain" description="Mammalian cell entry C-terminal" evidence="3">
    <location>
        <begin position="122"/>
        <end position="290"/>
    </location>
</feature>
<protein>
    <recommendedName>
        <fullName evidence="6">Mammalian cell entry protein</fullName>
    </recommendedName>
</protein>
<dbReference type="InterPro" id="IPR003399">
    <property type="entry name" value="Mce/MlaD"/>
</dbReference>
<name>A0ABR5FFH6_9MYCO</name>
<proteinExistence type="predicted"/>
<comment type="caution">
    <text evidence="4">The sequence shown here is derived from an EMBL/GenBank/DDBJ whole genome shotgun (WGS) entry which is preliminary data.</text>
</comment>
<gene>
    <name evidence="4" type="ORF">ABW16_11660</name>
</gene>
<reference evidence="4 5" key="1">
    <citation type="submission" date="2015-05" db="EMBL/GenBank/DDBJ databases">
        <title>Genome sequence of Mycobacterium heraklionense Davo strain.</title>
        <authorList>
            <person name="Greninger A.L."/>
            <person name="Cunningham G."/>
            <person name="Miller S."/>
        </authorList>
    </citation>
    <scope>NUCLEOTIDE SEQUENCE [LARGE SCALE GENOMIC DNA]</scope>
    <source>
        <strain evidence="4 5">Davo</strain>
    </source>
</reference>
<dbReference type="PANTHER" id="PTHR33371">
    <property type="entry name" value="INTERMEMBRANE PHOSPHOLIPID TRANSPORT SYSTEM BINDING PROTEIN MLAD-RELATED"/>
    <property type="match status" value="1"/>
</dbReference>
<dbReference type="InterPro" id="IPR005693">
    <property type="entry name" value="Mce"/>
</dbReference>
<evidence type="ECO:0008006" key="6">
    <source>
        <dbReference type="Google" id="ProtNLM"/>
    </source>
</evidence>
<dbReference type="Pfam" id="PF02470">
    <property type="entry name" value="MlaD"/>
    <property type="match status" value="1"/>
</dbReference>
<dbReference type="InterPro" id="IPR024516">
    <property type="entry name" value="Mce_C"/>
</dbReference>
<dbReference type="EMBL" id="LDPO01000008">
    <property type="protein sequence ID" value="KLO28857.1"/>
    <property type="molecule type" value="Genomic_DNA"/>
</dbReference>
<feature type="compositionally biased region" description="Pro residues" evidence="1">
    <location>
        <begin position="447"/>
        <end position="459"/>
    </location>
</feature>
<organism evidence="4 5">
    <name type="scientific">Mycolicibacter heraklionensis</name>
    <dbReference type="NCBI Taxonomy" id="512402"/>
    <lineage>
        <taxon>Bacteria</taxon>
        <taxon>Bacillati</taxon>
        <taxon>Actinomycetota</taxon>
        <taxon>Actinomycetes</taxon>
        <taxon>Mycobacteriales</taxon>
        <taxon>Mycobacteriaceae</taxon>
        <taxon>Mycolicibacter</taxon>
    </lineage>
</organism>
<dbReference type="InterPro" id="IPR052336">
    <property type="entry name" value="MlaD_Phospholipid_Transporter"/>
</dbReference>
<evidence type="ECO:0000259" key="3">
    <source>
        <dbReference type="Pfam" id="PF11887"/>
    </source>
</evidence>
<sequence length="528" mass="56147">MLSRFVRFQLIIFTIAAVVGFTVMGLRYIQVQTFLGVGKINVTVELPSSGGLYRFSNVTYRGIQVGKVTSVDLRPGGGALANLSIDAGRKIPADLIAQVRSVSAVGEQYLDLRPRVDTGPYLRDRSVIGVADTSVPQQVGPMLEQLNALVDTIPKDQLTVLLDESFKAFNGAADDLGQLLDSSSTLVDATNKVSDPLRTVIDQTGPLLQTQTDTGDAIRQWANSLSGFTKQITTNDPQLRSVLADGPRFAQDVTKLLDQLRPTLPVLLANLTTLGQVGVTYNAALEQVLVLLPPMVAVTQAAGPDNNPNLGYMTPSDFRLLVADGPPCTVGFLPFSQWRPPGETSSVDTPDGLYCKLPQDSPISVRGARNLPCLGVPGKRAPTVDICYSDKPYEPLAQRQPALGPNPRDPNLESQGIPPQQPDVRINVVPVPDGLPMPESAAGAELPPLPVQPPGSPAPPREDAPADTGGAVANGSSSTQSSSPLTFGAAKYDPRTGAYVGPDGKLYHQLDLVAGNRPTTWRQLIMTG</sequence>
<dbReference type="RefSeq" id="WP_047319417.1">
    <property type="nucleotide sequence ID" value="NZ_LDPO01000008.1"/>
</dbReference>